<reference evidence="1 2" key="2">
    <citation type="journal article" date="2022" name="Mol. Ecol. Resour.">
        <title>The genomes of chicory, endive, great burdock and yacon provide insights into Asteraceae paleo-polyploidization history and plant inulin production.</title>
        <authorList>
            <person name="Fan W."/>
            <person name="Wang S."/>
            <person name="Wang H."/>
            <person name="Wang A."/>
            <person name="Jiang F."/>
            <person name="Liu H."/>
            <person name="Zhao H."/>
            <person name="Xu D."/>
            <person name="Zhang Y."/>
        </authorList>
    </citation>
    <scope>NUCLEOTIDE SEQUENCE [LARGE SCALE GENOMIC DNA]</scope>
    <source>
        <strain evidence="2">cv. Niubang</strain>
    </source>
</reference>
<comment type="caution">
    <text evidence="1">The sequence shown here is derived from an EMBL/GenBank/DDBJ whole genome shotgun (WGS) entry which is preliminary data.</text>
</comment>
<evidence type="ECO:0000313" key="2">
    <source>
        <dbReference type="Proteomes" id="UP001055879"/>
    </source>
</evidence>
<gene>
    <name evidence="1" type="ORF">L6452_19909</name>
</gene>
<name>A0ACB9BAF0_ARCLA</name>
<keyword evidence="2" id="KW-1185">Reference proteome</keyword>
<reference evidence="2" key="1">
    <citation type="journal article" date="2022" name="Mol. Ecol. Resour.">
        <title>The genomes of chicory, endive, great burdock and yacon provide insights into Asteraceae palaeo-polyploidization history and plant inulin production.</title>
        <authorList>
            <person name="Fan W."/>
            <person name="Wang S."/>
            <person name="Wang H."/>
            <person name="Wang A."/>
            <person name="Jiang F."/>
            <person name="Liu H."/>
            <person name="Zhao H."/>
            <person name="Xu D."/>
            <person name="Zhang Y."/>
        </authorList>
    </citation>
    <scope>NUCLEOTIDE SEQUENCE [LARGE SCALE GENOMIC DNA]</scope>
    <source>
        <strain evidence="2">cv. Niubang</strain>
    </source>
</reference>
<sequence>MQASQLSSLQEKLSKLTIKLKHKQRQMYKTILLKFIARRDARRILLRSHTCNPGHPVHLDGLAHFRTLEAFTAIGWQIFLSFNGEVSHVSILEFYIGYDYGESTKNVSLKLYHTHYDLDLDQFATLLGLPRSNHRVFTNAKSFSPLLPQVEVDQETILQSILAGPFQTDFDPTQMIDHCLTDKMHFWNQILPFNVLGRTSNTKRQEDTPLPSASSSFRLISNRVIYDTVLELQHSQNSFQRVQEARW</sequence>
<evidence type="ECO:0000313" key="1">
    <source>
        <dbReference type="EMBL" id="KAI3719022.1"/>
    </source>
</evidence>
<organism evidence="1 2">
    <name type="scientific">Arctium lappa</name>
    <name type="common">Greater burdock</name>
    <name type="synonym">Lappa major</name>
    <dbReference type="NCBI Taxonomy" id="4217"/>
    <lineage>
        <taxon>Eukaryota</taxon>
        <taxon>Viridiplantae</taxon>
        <taxon>Streptophyta</taxon>
        <taxon>Embryophyta</taxon>
        <taxon>Tracheophyta</taxon>
        <taxon>Spermatophyta</taxon>
        <taxon>Magnoliopsida</taxon>
        <taxon>eudicotyledons</taxon>
        <taxon>Gunneridae</taxon>
        <taxon>Pentapetalae</taxon>
        <taxon>asterids</taxon>
        <taxon>campanulids</taxon>
        <taxon>Asterales</taxon>
        <taxon>Asteraceae</taxon>
        <taxon>Carduoideae</taxon>
        <taxon>Cardueae</taxon>
        <taxon>Arctiinae</taxon>
        <taxon>Arctium</taxon>
    </lineage>
</organism>
<dbReference type="EMBL" id="CM042052">
    <property type="protein sequence ID" value="KAI3719022.1"/>
    <property type="molecule type" value="Genomic_DNA"/>
</dbReference>
<dbReference type="Proteomes" id="UP001055879">
    <property type="component" value="Linkage Group LG06"/>
</dbReference>
<accession>A0ACB9BAF0</accession>
<proteinExistence type="predicted"/>
<protein>
    <submittedName>
        <fullName evidence="1">Uncharacterized protein</fullName>
    </submittedName>
</protein>